<evidence type="ECO:0000313" key="1">
    <source>
        <dbReference type="EMBL" id="KAI6081744.1"/>
    </source>
</evidence>
<protein>
    <submittedName>
        <fullName evidence="1">Uncharacterized protein</fullName>
    </submittedName>
</protein>
<accession>A0ACC0CMU4</accession>
<reference evidence="1 2" key="1">
    <citation type="journal article" date="2022" name="New Phytol.">
        <title>Ecological generalism drives hyperdiversity of secondary metabolite gene clusters in xylarialean endophytes.</title>
        <authorList>
            <person name="Franco M.E.E."/>
            <person name="Wisecaver J.H."/>
            <person name="Arnold A.E."/>
            <person name="Ju Y.M."/>
            <person name="Slot J.C."/>
            <person name="Ahrendt S."/>
            <person name="Moore L.P."/>
            <person name="Eastman K.E."/>
            <person name="Scott K."/>
            <person name="Konkel Z."/>
            <person name="Mondo S.J."/>
            <person name="Kuo A."/>
            <person name="Hayes R.D."/>
            <person name="Haridas S."/>
            <person name="Andreopoulos B."/>
            <person name="Riley R."/>
            <person name="LaButti K."/>
            <person name="Pangilinan J."/>
            <person name="Lipzen A."/>
            <person name="Amirebrahimi M."/>
            <person name="Yan J."/>
            <person name="Adam C."/>
            <person name="Keymanesh K."/>
            <person name="Ng V."/>
            <person name="Louie K."/>
            <person name="Northen T."/>
            <person name="Drula E."/>
            <person name="Henrissat B."/>
            <person name="Hsieh H.M."/>
            <person name="Youens-Clark K."/>
            <person name="Lutzoni F."/>
            <person name="Miadlikowska J."/>
            <person name="Eastwood D.C."/>
            <person name="Hamelin R.C."/>
            <person name="Grigoriev I.V."/>
            <person name="U'Ren J.M."/>
        </authorList>
    </citation>
    <scope>NUCLEOTIDE SEQUENCE [LARGE SCALE GENOMIC DNA]</scope>
    <source>
        <strain evidence="1 2">ER1909</strain>
    </source>
</reference>
<dbReference type="EMBL" id="MU394387">
    <property type="protein sequence ID" value="KAI6081744.1"/>
    <property type="molecule type" value="Genomic_DNA"/>
</dbReference>
<organism evidence="1 2">
    <name type="scientific">Hypoxylon rubiginosum</name>
    <dbReference type="NCBI Taxonomy" id="110542"/>
    <lineage>
        <taxon>Eukaryota</taxon>
        <taxon>Fungi</taxon>
        <taxon>Dikarya</taxon>
        <taxon>Ascomycota</taxon>
        <taxon>Pezizomycotina</taxon>
        <taxon>Sordariomycetes</taxon>
        <taxon>Xylariomycetidae</taxon>
        <taxon>Xylariales</taxon>
        <taxon>Hypoxylaceae</taxon>
        <taxon>Hypoxylon</taxon>
    </lineage>
</organism>
<gene>
    <name evidence="1" type="ORF">F4821DRAFT_18371</name>
</gene>
<evidence type="ECO:0000313" key="2">
    <source>
        <dbReference type="Proteomes" id="UP001497680"/>
    </source>
</evidence>
<comment type="caution">
    <text evidence="1">The sequence shown here is derived from an EMBL/GenBank/DDBJ whole genome shotgun (WGS) entry which is preliminary data.</text>
</comment>
<keyword evidence="2" id="KW-1185">Reference proteome</keyword>
<dbReference type="Proteomes" id="UP001497680">
    <property type="component" value="Unassembled WGS sequence"/>
</dbReference>
<sequence length="246" mass="26611">MLTSSFTLPLMAMAASAVIGAPSSDGKASVTGFEVRAGHTGFVDHSGKLDDEGNKISRRAEPGVEARTGHTGFVDYGGKLDNKGNKVSRRSTELEDRESDYISTCGSEYVPVSDFQNSGRWYIGYESAVTLFCTHITSDYEGKAAVIGPKAYAGTTIYTNDAQEQIGLDNGKDPRTSVTPGHIEFEIHNKQSSGDHTPTLDNCKFYLMKMAQAGQSCYRKNNKDTKGGTWQIGSDDISYHALPGKN</sequence>
<name>A0ACC0CMU4_9PEZI</name>
<proteinExistence type="predicted"/>